<evidence type="ECO:0000313" key="2">
    <source>
        <dbReference type="EMBL" id="CAF4337635.1"/>
    </source>
</evidence>
<accession>A0A820KI15</accession>
<sequence>MPQPPPSASPVTSSFAIPSDMNQDIDPTSELKESSTNNQEQSIVVNNDASNKNTFNDENDRPGNLLRSNRQSERIKNMNIDSFKINTNPIDRNEFCGFIADLIQSSLPLSLFHIALDIDNLLSTLLPTRDDHIVSVVEQAFNVSIKPNKLRHYLNIFKQAACNDMLTIWQTKAINVELNEYTKKKIIHSVDVSYQYCSPIQIEPPNSVSKVSNSQCTY</sequence>
<reference evidence="2" key="1">
    <citation type="submission" date="2021-02" db="EMBL/GenBank/DDBJ databases">
        <authorList>
            <person name="Nowell W R."/>
        </authorList>
    </citation>
    <scope>NUCLEOTIDE SEQUENCE</scope>
</reference>
<dbReference type="AlphaFoldDB" id="A0A820KI15"/>
<comment type="caution">
    <text evidence="2">The sequence shown here is derived from an EMBL/GenBank/DDBJ whole genome shotgun (WGS) entry which is preliminary data.</text>
</comment>
<keyword evidence="3" id="KW-1185">Reference proteome</keyword>
<dbReference type="Proteomes" id="UP000663866">
    <property type="component" value="Unassembled WGS sequence"/>
</dbReference>
<gene>
    <name evidence="2" type="ORF">OVN521_LOCUS32512</name>
</gene>
<proteinExistence type="predicted"/>
<protein>
    <submittedName>
        <fullName evidence="2">Uncharacterized protein</fullName>
    </submittedName>
</protein>
<evidence type="ECO:0000313" key="3">
    <source>
        <dbReference type="Proteomes" id="UP000663866"/>
    </source>
</evidence>
<name>A0A820KI15_9BILA</name>
<feature type="compositionally biased region" description="Polar residues" evidence="1">
    <location>
        <begin position="9"/>
        <end position="26"/>
    </location>
</feature>
<organism evidence="2 3">
    <name type="scientific">Rotaria magnacalcarata</name>
    <dbReference type="NCBI Taxonomy" id="392030"/>
    <lineage>
        <taxon>Eukaryota</taxon>
        <taxon>Metazoa</taxon>
        <taxon>Spiralia</taxon>
        <taxon>Gnathifera</taxon>
        <taxon>Rotifera</taxon>
        <taxon>Eurotatoria</taxon>
        <taxon>Bdelloidea</taxon>
        <taxon>Philodinida</taxon>
        <taxon>Philodinidae</taxon>
        <taxon>Rotaria</taxon>
    </lineage>
</organism>
<feature type="compositionally biased region" description="Polar residues" evidence="1">
    <location>
        <begin position="34"/>
        <end position="56"/>
    </location>
</feature>
<dbReference type="EMBL" id="CAJOBG010024850">
    <property type="protein sequence ID" value="CAF4337635.1"/>
    <property type="molecule type" value="Genomic_DNA"/>
</dbReference>
<evidence type="ECO:0000256" key="1">
    <source>
        <dbReference type="SAM" id="MobiDB-lite"/>
    </source>
</evidence>
<feature type="region of interest" description="Disordered" evidence="1">
    <location>
        <begin position="1"/>
        <end position="66"/>
    </location>
</feature>